<keyword evidence="2" id="KW-1185">Reference proteome</keyword>
<gene>
    <name evidence="1" type="ORF">DW016_12345</name>
</gene>
<evidence type="ECO:0000313" key="2">
    <source>
        <dbReference type="Proteomes" id="UP000261080"/>
    </source>
</evidence>
<name>A0A3E3K014_9FIRM</name>
<dbReference type="EMBL" id="QVLX01000007">
    <property type="protein sequence ID" value="RGE85769.1"/>
    <property type="molecule type" value="Genomic_DNA"/>
</dbReference>
<dbReference type="AlphaFoldDB" id="A0A3E3K014"/>
<sequence length="91" mass="11141">MRTHFFSFFAKSLILRKTQMDKINSRIIDTMMIADMNLKSYSNISYHNEELKSLTRYCFNKVEEQTKIKSYLLRLVYIFFQNRKNLFPHFI</sequence>
<proteinExistence type="predicted"/>
<evidence type="ECO:0000313" key="1">
    <source>
        <dbReference type="EMBL" id="RGE85769.1"/>
    </source>
</evidence>
<comment type="caution">
    <text evidence="1">The sequence shown here is derived from an EMBL/GenBank/DDBJ whole genome shotgun (WGS) entry which is preliminary data.</text>
</comment>
<accession>A0A3E3K014</accession>
<organism evidence="1 2">
    <name type="scientific">Sellimonas intestinalis</name>
    <dbReference type="NCBI Taxonomy" id="1653434"/>
    <lineage>
        <taxon>Bacteria</taxon>
        <taxon>Bacillati</taxon>
        <taxon>Bacillota</taxon>
        <taxon>Clostridia</taxon>
        <taxon>Lachnospirales</taxon>
        <taxon>Lachnospiraceae</taxon>
        <taxon>Sellimonas</taxon>
    </lineage>
</organism>
<dbReference type="Proteomes" id="UP000261080">
    <property type="component" value="Unassembled WGS sequence"/>
</dbReference>
<reference evidence="1 2" key="1">
    <citation type="submission" date="2018-08" db="EMBL/GenBank/DDBJ databases">
        <title>A genome reference for cultivated species of the human gut microbiota.</title>
        <authorList>
            <person name="Zou Y."/>
            <person name="Xue W."/>
            <person name="Luo G."/>
        </authorList>
    </citation>
    <scope>NUCLEOTIDE SEQUENCE [LARGE SCALE GENOMIC DNA]</scope>
    <source>
        <strain evidence="1 2">AF37-2AT</strain>
    </source>
</reference>
<protein>
    <submittedName>
        <fullName evidence="1">Uncharacterized protein</fullName>
    </submittedName>
</protein>